<organism evidence="2 3">
    <name type="scientific">Massilia rubra</name>
    <dbReference type="NCBI Taxonomy" id="2607910"/>
    <lineage>
        <taxon>Bacteria</taxon>
        <taxon>Pseudomonadati</taxon>
        <taxon>Pseudomonadota</taxon>
        <taxon>Betaproteobacteria</taxon>
        <taxon>Burkholderiales</taxon>
        <taxon>Oxalobacteraceae</taxon>
        <taxon>Telluria group</taxon>
        <taxon>Massilia</taxon>
    </lineage>
</organism>
<comment type="caution">
    <text evidence="2">The sequence shown here is derived from an EMBL/GenBank/DDBJ whole genome shotgun (WGS) entry which is preliminary data.</text>
</comment>
<keyword evidence="3" id="KW-1185">Reference proteome</keyword>
<evidence type="ECO:0000256" key="1">
    <source>
        <dbReference type="SAM" id="SignalP"/>
    </source>
</evidence>
<name>A0ABX0M0L3_9BURK</name>
<sequence length="134" mass="14337">MAATLLLCAGIVGISGQAHALQPIPNFFIRVKNATAHKIAICSADLKVCETINPSGSYVDARATALPKVADLGPWIADTVVKTCNRIIPAQTLINAPRIVEDWRSLTIHLVISTESTERECAATARSNSYPAVR</sequence>
<evidence type="ECO:0000313" key="2">
    <source>
        <dbReference type="EMBL" id="NHZ35826.1"/>
    </source>
</evidence>
<feature type="signal peptide" evidence="1">
    <location>
        <begin position="1"/>
        <end position="20"/>
    </location>
</feature>
<dbReference type="RefSeq" id="WP_167227381.1">
    <property type="nucleotide sequence ID" value="NZ_VUYU01000014.1"/>
</dbReference>
<dbReference type="EMBL" id="VUYU01000014">
    <property type="protein sequence ID" value="NHZ35826.1"/>
    <property type="molecule type" value="Genomic_DNA"/>
</dbReference>
<keyword evidence="1" id="KW-0732">Signal</keyword>
<gene>
    <name evidence="2" type="ORF">F0185_19865</name>
</gene>
<reference evidence="2 3" key="1">
    <citation type="submission" date="2019-09" db="EMBL/GenBank/DDBJ databases">
        <title>Taxonomy of Antarctic Massilia spp.: description of Massilia rubra sp. nov., Massilia aquatica sp. nov., Massilia mucilaginosa sp. nov., Massilia frigida sp. nov. isolated from streams, lakes and regoliths.</title>
        <authorList>
            <person name="Holochova P."/>
            <person name="Sedlacek I."/>
            <person name="Kralova S."/>
            <person name="Maslanova I."/>
            <person name="Busse H.-J."/>
            <person name="Stankova E."/>
            <person name="Vrbovska V."/>
            <person name="Kovarovic V."/>
            <person name="Bartak M."/>
            <person name="Svec P."/>
            <person name="Pantucek R."/>
        </authorList>
    </citation>
    <scope>NUCLEOTIDE SEQUENCE [LARGE SCALE GENOMIC DNA]</scope>
    <source>
        <strain evidence="2 3">CCM 8692</strain>
    </source>
</reference>
<feature type="chain" id="PRO_5046875527" evidence="1">
    <location>
        <begin position="21"/>
        <end position="134"/>
    </location>
</feature>
<accession>A0ABX0M0L3</accession>
<proteinExistence type="predicted"/>
<protein>
    <submittedName>
        <fullName evidence="2">Uncharacterized protein</fullName>
    </submittedName>
</protein>
<dbReference type="Proteomes" id="UP000785613">
    <property type="component" value="Unassembled WGS sequence"/>
</dbReference>
<evidence type="ECO:0000313" key="3">
    <source>
        <dbReference type="Proteomes" id="UP000785613"/>
    </source>
</evidence>